<dbReference type="VEuPathDB" id="FungiDB:MELLADRAFT_106288"/>
<sequence>MPRKDLTFLADERLNEAIKFGNQGRTKKVDIGLVKSKDSKNLVDQGFQSDSLAQKINGRVQIPKNSKRTLLEAPLDQSAQKKKRQPHISGYHNDLYSHVEELEPSTSHSELFQTPGKLQSYAKSRINIRTPEEAGKRRVVIEGELPDLINHDLIQHEDKERGWEIESDDPAKIPSNPEAEKDASLEKAKKIIHEIDQPWKMVFDEAAGSIKADFRKIAAHIDHLLANDATLAENMGKQLELSLVSCVASRNKVIEDSGEVLEALVQIQNSNDEISIKIRELERESEICKKDFLQELSEYEAKHVEEIEKMRGEIDAETEEFESLISTAMCDKNEKKDMQKRLAVLLADET</sequence>
<dbReference type="KEGG" id="mlr:MELLADRAFT_106288"/>
<keyword evidence="4" id="KW-1185">Reference proteome</keyword>
<dbReference type="AlphaFoldDB" id="F4RKW3"/>
<organism evidence="4">
    <name type="scientific">Melampsora larici-populina (strain 98AG31 / pathotype 3-4-7)</name>
    <name type="common">Poplar leaf rust fungus</name>
    <dbReference type="NCBI Taxonomy" id="747676"/>
    <lineage>
        <taxon>Eukaryota</taxon>
        <taxon>Fungi</taxon>
        <taxon>Dikarya</taxon>
        <taxon>Basidiomycota</taxon>
        <taxon>Pucciniomycotina</taxon>
        <taxon>Pucciniomycetes</taxon>
        <taxon>Pucciniales</taxon>
        <taxon>Melampsoraceae</taxon>
        <taxon>Melampsora</taxon>
    </lineage>
</organism>
<evidence type="ECO:0000313" key="4">
    <source>
        <dbReference type="Proteomes" id="UP000001072"/>
    </source>
</evidence>
<feature type="coiled-coil region" evidence="1">
    <location>
        <begin position="264"/>
        <end position="327"/>
    </location>
</feature>
<reference evidence="4" key="1">
    <citation type="journal article" date="2011" name="Proc. Natl. Acad. Sci. U.S.A.">
        <title>Obligate biotrophy features unraveled by the genomic analysis of rust fungi.</title>
        <authorList>
            <person name="Duplessis S."/>
            <person name="Cuomo C.A."/>
            <person name="Lin Y.-C."/>
            <person name="Aerts A."/>
            <person name="Tisserant E."/>
            <person name="Veneault-Fourrey C."/>
            <person name="Joly D.L."/>
            <person name="Hacquard S."/>
            <person name="Amselem J."/>
            <person name="Cantarel B.L."/>
            <person name="Chiu R."/>
            <person name="Coutinho P.M."/>
            <person name="Feau N."/>
            <person name="Field M."/>
            <person name="Frey P."/>
            <person name="Gelhaye E."/>
            <person name="Goldberg J."/>
            <person name="Grabherr M.G."/>
            <person name="Kodira C.D."/>
            <person name="Kohler A."/>
            <person name="Kuees U."/>
            <person name="Lindquist E.A."/>
            <person name="Lucas S.M."/>
            <person name="Mago R."/>
            <person name="Mauceli E."/>
            <person name="Morin E."/>
            <person name="Murat C."/>
            <person name="Pangilinan J.L."/>
            <person name="Park R."/>
            <person name="Pearson M."/>
            <person name="Quesneville H."/>
            <person name="Rouhier N."/>
            <person name="Sakthikumar S."/>
            <person name="Salamov A.A."/>
            <person name="Schmutz J."/>
            <person name="Selles B."/>
            <person name="Shapiro H."/>
            <person name="Tanguay P."/>
            <person name="Tuskan G.A."/>
            <person name="Henrissat B."/>
            <person name="Van de Peer Y."/>
            <person name="Rouze P."/>
            <person name="Ellis J.G."/>
            <person name="Dodds P.N."/>
            <person name="Schein J.E."/>
            <person name="Zhong S."/>
            <person name="Hamelin R.C."/>
            <person name="Grigoriev I.V."/>
            <person name="Szabo L.J."/>
            <person name="Martin F."/>
        </authorList>
    </citation>
    <scope>NUCLEOTIDE SEQUENCE [LARGE SCALE GENOMIC DNA]</scope>
    <source>
        <strain evidence="4">98AG31 / pathotype 3-4-7</strain>
    </source>
</reference>
<dbReference type="RefSeq" id="XP_007409927.1">
    <property type="nucleotide sequence ID" value="XM_007409865.1"/>
</dbReference>
<dbReference type="HOGENOM" id="CLU_792445_0_0_1"/>
<protein>
    <submittedName>
        <fullName evidence="3">Uncharacterized protein</fullName>
    </submittedName>
</protein>
<evidence type="ECO:0000256" key="2">
    <source>
        <dbReference type="SAM" id="MobiDB-lite"/>
    </source>
</evidence>
<evidence type="ECO:0000313" key="3">
    <source>
        <dbReference type="EMBL" id="EGG06967.1"/>
    </source>
</evidence>
<dbReference type="OrthoDB" id="2502406at2759"/>
<dbReference type="GeneID" id="18922851"/>
<dbReference type="EMBL" id="GL883106">
    <property type="protein sequence ID" value="EGG06967.1"/>
    <property type="molecule type" value="Genomic_DNA"/>
</dbReference>
<dbReference type="Proteomes" id="UP000001072">
    <property type="component" value="Unassembled WGS sequence"/>
</dbReference>
<name>F4RKW3_MELLP</name>
<proteinExistence type="predicted"/>
<accession>F4RKW3</accession>
<feature type="region of interest" description="Disordered" evidence="2">
    <location>
        <begin position="161"/>
        <end position="181"/>
    </location>
</feature>
<evidence type="ECO:0000256" key="1">
    <source>
        <dbReference type="SAM" id="Coils"/>
    </source>
</evidence>
<keyword evidence="1" id="KW-0175">Coiled coil</keyword>
<dbReference type="InParanoid" id="F4RKW3"/>
<gene>
    <name evidence="3" type="ORF">MELLADRAFT_106288</name>
</gene>